<evidence type="ECO:0000256" key="1">
    <source>
        <dbReference type="SAM" id="MobiDB-lite"/>
    </source>
</evidence>
<feature type="region of interest" description="Disordered" evidence="1">
    <location>
        <begin position="1"/>
        <end position="63"/>
    </location>
</feature>
<dbReference type="EMBL" id="CADCTN010000163">
    <property type="protein sequence ID" value="CAA9254018.1"/>
    <property type="molecule type" value="Genomic_DNA"/>
</dbReference>
<evidence type="ECO:0000313" key="2">
    <source>
        <dbReference type="EMBL" id="CAA9254018.1"/>
    </source>
</evidence>
<sequence>DGGRGGDRPQAGARRGGGSRRTRGPCRRIGADRPAVGGTLAPDELRRAPGDPAGRPGPGRLGH</sequence>
<feature type="non-terminal residue" evidence="2">
    <location>
        <position position="1"/>
    </location>
</feature>
<feature type="compositionally biased region" description="Basic residues" evidence="1">
    <location>
        <begin position="17"/>
        <end position="26"/>
    </location>
</feature>
<protein>
    <submittedName>
        <fullName evidence="2">Uncharacterized protein</fullName>
    </submittedName>
</protein>
<gene>
    <name evidence="2" type="ORF">AVDCRST_MAG52-2191</name>
</gene>
<organism evidence="2">
    <name type="scientific">uncultured Blastococcus sp</name>
    <dbReference type="NCBI Taxonomy" id="217144"/>
    <lineage>
        <taxon>Bacteria</taxon>
        <taxon>Bacillati</taxon>
        <taxon>Actinomycetota</taxon>
        <taxon>Actinomycetes</taxon>
        <taxon>Geodermatophilales</taxon>
        <taxon>Geodermatophilaceae</taxon>
        <taxon>Blastococcus</taxon>
        <taxon>environmental samples</taxon>
    </lineage>
</organism>
<reference evidence="2" key="1">
    <citation type="submission" date="2020-02" db="EMBL/GenBank/DDBJ databases">
        <authorList>
            <person name="Meier V. D."/>
        </authorList>
    </citation>
    <scope>NUCLEOTIDE SEQUENCE</scope>
    <source>
        <strain evidence="2">AVDCRST_MAG52</strain>
    </source>
</reference>
<feature type="non-terminal residue" evidence="2">
    <location>
        <position position="63"/>
    </location>
</feature>
<proteinExistence type="predicted"/>
<dbReference type="AlphaFoldDB" id="A0A6J4ILU9"/>
<name>A0A6J4ILU9_9ACTN</name>
<accession>A0A6J4ILU9</accession>